<dbReference type="RefSeq" id="WP_014796655.1">
    <property type="nucleotide sequence ID" value="NC_018018.1"/>
</dbReference>
<dbReference type="KEGG" id="fli:Fleli_0737"/>
<dbReference type="STRING" id="880071.Fleli_0737"/>
<keyword evidence="1" id="KW-0472">Membrane</keyword>
<dbReference type="HOGENOM" id="CLU_741358_0_0_10"/>
<protein>
    <submittedName>
        <fullName evidence="2">Uncharacterized protein</fullName>
    </submittedName>
</protein>
<accession>I4AGW2</accession>
<evidence type="ECO:0000313" key="3">
    <source>
        <dbReference type="Proteomes" id="UP000006054"/>
    </source>
</evidence>
<feature type="transmembrane region" description="Helical" evidence="1">
    <location>
        <begin position="351"/>
        <end position="368"/>
    </location>
</feature>
<evidence type="ECO:0000256" key="1">
    <source>
        <dbReference type="SAM" id="Phobius"/>
    </source>
</evidence>
<keyword evidence="1" id="KW-0812">Transmembrane</keyword>
<dbReference type="EMBL" id="CP003345">
    <property type="protein sequence ID" value="AFM03197.1"/>
    <property type="molecule type" value="Genomic_DNA"/>
</dbReference>
<proteinExistence type="predicted"/>
<sequence precursor="true">MKLKSIYKKSVLLFLFFCIPFFVKANMDMLFSLDTTNIFLEYFSCDVGEFETDYKNNILLNLAQKLIDKSNNPNLKIYIKLDYYPTHEGEYYSLGYGNFVCRKRKNLWEKENCEGLILILSDKDIHIKKILTILSNALDKIDYIKSNQYKIHKNMRGSEVDTLLTIPFEKINQYASNQNNIVNAILNERIDIERPFPKHKNQNINYFFKNNKYHFYYKNADRKENILVVDNIREIEGNTKDGYFIFTTDSTFYYLYNENVKGEFKIDNVHPARSPIYKYQHKSEPLNLFIMRLSGYDTTNQVLFLPDSNLVISNYAYNPFSKKNLDVAIKKQREKNATLKHTTDFKFNFEIAFYISLAIILGLLILIWQRKRK</sequence>
<dbReference type="Proteomes" id="UP000006054">
    <property type="component" value="Chromosome"/>
</dbReference>
<dbReference type="AlphaFoldDB" id="I4AGW2"/>
<evidence type="ECO:0000313" key="2">
    <source>
        <dbReference type="EMBL" id="AFM03197.1"/>
    </source>
</evidence>
<name>I4AGW2_BERLS</name>
<keyword evidence="1" id="KW-1133">Transmembrane helix</keyword>
<keyword evidence="3" id="KW-1185">Reference proteome</keyword>
<dbReference type="PATRIC" id="fig|880071.3.peg.709"/>
<organism evidence="2 3">
    <name type="scientific">Bernardetia litoralis (strain ATCC 23117 / DSM 6794 / NBRC 15988 / NCIMB 1366 / Fx l1 / Sio-4)</name>
    <name type="common">Flexibacter litoralis</name>
    <dbReference type="NCBI Taxonomy" id="880071"/>
    <lineage>
        <taxon>Bacteria</taxon>
        <taxon>Pseudomonadati</taxon>
        <taxon>Bacteroidota</taxon>
        <taxon>Cytophagia</taxon>
        <taxon>Cytophagales</taxon>
        <taxon>Bernardetiaceae</taxon>
        <taxon>Bernardetia</taxon>
    </lineage>
</organism>
<reference evidence="3" key="1">
    <citation type="submission" date="2012-06" db="EMBL/GenBank/DDBJ databases">
        <title>The complete genome of Flexibacter litoralis DSM 6794.</title>
        <authorList>
            <person name="Lucas S."/>
            <person name="Copeland A."/>
            <person name="Lapidus A."/>
            <person name="Glavina del Rio T."/>
            <person name="Dalin E."/>
            <person name="Tice H."/>
            <person name="Bruce D."/>
            <person name="Goodwin L."/>
            <person name="Pitluck S."/>
            <person name="Peters L."/>
            <person name="Ovchinnikova G."/>
            <person name="Lu M."/>
            <person name="Kyrpides N."/>
            <person name="Mavromatis K."/>
            <person name="Ivanova N."/>
            <person name="Brettin T."/>
            <person name="Detter J.C."/>
            <person name="Han C."/>
            <person name="Larimer F."/>
            <person name="Land M."/>
            <person name="Hauser L."/>
            <person name="Markowitz V."/>
            <person name="Cheng J.-F."/>
            <person name="Hugenholtz P."/>
            <person name="Woyke T."/>
            <person name="Wu D."/>
            <person name="Spring S."/>
            <person name="Lang E."/>
            <person name="Kopitz M."/>
            <person name="Brambilla E."/>
            <person name="Klenk H.-P."/>
            <person name="Eisen J.A."/>
        </authorList>
    </citation>
    <scope>NUCLEOTIDE SEQUENCE [LARGE SCALE GENOMIC DNA]</scope>
    <source>
        <strain evidence="3">ATCC 23117 / DSM 6794 / NBRC 15988 / NCIMB 1366 / Sio-4</strain>
    </source>
</reference>
<gene>
    <name evidence="2" type="ordered locus">Fleli_0737</name>
</gene>